<evidence type="ECO:0000256" key="4">
    <source>
        <dbReference type="ARBA" id="ARBA00022691"/>
    </source>
</evidence>
<dbReference type="EMBL" id="BDRX01000037">
    <property type="protein sequence ID" value="GBF93092.1"/>
    <property type="molecule type" value="Genomic_DNA"/>
</dbReference>
<dbReference type="PANTHER" id="PTHR45875">
    <property type="entry name" value="METHYLTRANSFERASE N6AMT1"/>
    <property type="match status" value="1"/>
</dbReference>
<accession>A0A2V0P2H2</accession>
<comment type="similarity">
    <text evidence="1">Belongs to the eukaryotic/archaeal PrmC-related family.</text>
</comment>
<dbReference type="GO" id="GO:0008276">
    <property type="term" value="F:protein methyltransferase activity"/>
    <property type="evidence" value="ECO:0007669"/>
    <property type="project" value="TreeGrafter"/>
</dbReference>
<evidence type="ECO:0000256" key="3">
    <source>
        <dbReference type="ARBA" id="ARBA00022679"/>
    </source>
</evidence>
<evidence type="ECO:0000313" key="7">
    <source>
        <dbReference type="Proteomes" id="UP000247498"/>
    </source>
</evidence>
<dbReference type="AlphaFoldDB" id="A0A2V0P2H2"/>
<name>A0A2V0P2H2_9CHLO</name>
<dbReference type="GO" id="GO:0035657">
    <property type="term" value="C:eRF1 methyltransferase complex"/>
    <property type="evidence" value="ECO:0007669"/>
    <property type="project" value="TreeGrafter"/>
</dbReference>
<dbReference type="Gene3D" id="3.40.50.150">
    <property type="entry name" value="Vaccinia Virus protein VP39"/>
    <property type="match status" value="2"/>
</dbReference>
<dbReference type="SUPFAM" id="SSF53335">
    <property type="entry name" value="S-adenosyl-L-methionine-dependent methyltransferases"/>
    <property type="match status" value="1"/>
</dbReference>
<comment type="caution">
    <text evidence="6">The sequence shown here is derived from an EMBL/GenBank/DDBJ whole genome shotgun (WGS) entry which is preliminary data.</text>
</comment>
<dbReference type="InterPro" id="IPR052190">
    <property type="entry name" value="Euk-Arch_PrmC-MTase"/>
</dbReference>
<dbReference type="OrthoDB" id="406152at2759"/>
<dbReference type="Proteomes" id="UP000247498">
    <property type="component" value="Unassembled WGS sequence"/>
</dbReference>
<keyword evidence="4" id="KW-0949">S-adenosyl-L-methionine</keyword>
<keyword evidence="3 6" id="KW-0808">Transferase</keyword>
<reference evidence="6 7" key="1">
    <citation type="journal article" date="2018" name="Sci. Rep.">
        <title>Raphidocelis subcapitata (=Pseudokirchneriella subcapitata) provides an insight into genome evolution and environmental adaptations in the Sphaeropleales.</title>
        <authorList>
            <person name="Suzuki S."/>
            <person name="Yamaguchi H."/>
            <person name="Nakajima N."/>
            <person name="Kawachi M."/>
        </authorList>
    </citation>
    <scope>NUCLEOTIDE SEQUENCE [LARGE SCALE GENOMIC DNA]</scope>
    <source>
        <strain evidence="6 7">NIES-35</strain>
    </source>
</reference>
<dbReference type="FunCoup" id="A0A2V0P2H2">
    <property type="interactions" value="1298"/>
</dbReference>
<organism evidence="6 7">
    <name type="scientific">Raphidocelis subcapitata</name>
    <dbReference type="NCBI Taxonomy" id="307507"/>
    <lineage>
        <taxon>Eukaryota</taxon>
        <taxon>Viridiplantae</taxon>
        <taxon>Chlorophyta</taxon>
        <taxon>core chlorophytes</taxon>
        <taxon>Chlorophyceae</taxon>
        <taxon>CS clade</taxon>
        <taxon>Sphaeropleales</taxon>
        <taxon>Selenastraceae</taxon>
        <taxon>Raphidocelis</taxon>
    </lineage>
</organism>
<evidence type="ECO:0000256" key="1">
    <source>
        <dbReference type="ARBA" id="ARBA00006149"/>
    </source>
</evidence>
<dbReference type="InParanoid" id="A0A2V0P2H2"/>
<keyword evidence="2 6" id="KW-0489">Methyltransferase</keyword>
<dbReference type="GO" id="GO:0008757">
    <property type="term" value="F:S-adenosylmethionine-dependent methyltransferase activity"/>
    <property type="evidence" value="ECO:0007669"/>
    <property type="project" value="TreeGrafter"/>
</dbReference>
<dbReference type="PANTHER" id="PTHR45875:SF1">
    <property type="entry name" value="METHYLTRANSFERASE N6AMT1"/>
    <property type="match status" value="1"/>
</dbReference>
<keyword evidence="7" id="KW-1185">Reference proteome</keyword>
<dbReference type="InterPro" id="IPR029063">
    <property type="entry name" value="SAM-dependent_MTases_sf"/>
</dbReference>
<sequence length="260" mass="25922">MAQIALTTWNSEVYEPSDDSFALVDALQEQLPRLLADSGPPRTVLEIGCGSGYVICSAALALRAAGASAAGAPGTAAGAPGAAPGAPGTAAGAPGAAASASEGSGAAKGAPGAGEAAFWAVDLNPRALEATAATLKAHGVGGVELVRCDLLRPLARRLAGGVDLLLFNPPYVPTPDEEVERDGIARAWAGGHRGRRVIDRLLPQVPAATQEQLSLLRARLEGLLAYMQEHAAEVFLPPAAYVAPDDPAACPADGGGGGGA</sequence>
<dbReference type="STRING" id="307507.A0A2V0P2H2"/>
<proteinExistence type="inferred from homology"/>
<dbReference type="PROSITE" id="PS00092">
    <property type="entry name" value="N6_MTASE"/>
    <property type="match status" value="1"/>
</dbReference>
<protein>
    <submittedName>
        <fullName evidence="6">HemK methyltransferase family member-like</fullName>
    </submittedName>
</protein>
<evidence type="ECO:0000313" key="6">
    <source>
        <dbReference type="EMBL" id="GBF93092.1"/>
    </source>
</evidence>
<dbReference type="GO" id="GO:0032259">
    <property type="term" value="P:methylation"/>
    <property type="evidence" value="ECO:0007669"/>
    <property type="project" value="UniProtKB-KW"/>
</dbReference>
<dbReference type="InterPro" id="IPR002052">
    <property type="entry name" value="DNA_methylase_N6_adenine_CS"/>
</dbReference>
<gene>
    <name evidence="6" type="ORF">Rsub_05703</name>
</gene>
<evidence type="ECO:0000256" key="5">
    <source>
        <dbReference type="SAM" id="MobiDB-lite"/>
    </source>
</evidence>
<feature type="region of interest" description="Disordered" evidence="5">
    <location>
        <begin position="73"/>
        <end position="107"/>
    </location>
</feature>
<dbReference type="GO" id="GO:0003676">
    <property type="term" value="F:nucleic acid binding"/>
    <property type="evidence" value="ECO:0007669"/>
    <property type="project" value="InterPro"/>
</dbReference>
<evidence type="ECO:0000256" key="2">
    <source>
        <dbReference type="ARBA" id="ARBA00022603"/>
    </source>
</evidence>